<dbReference type="SUPFAM" id="SSF50630">
    <property type="entry name" value="Acid proteases"/>
    <property type="match status" value="1"/>
</dbReference>
<dbReference type="PANTHER" id="PTHR15503">
    <property type="entry name" value="LDOC1 RELATED"/>
    <property type="match status" value="1"/>
</dbReference>
<comment type="caution">
    <text evidence="3">The sequence shown here is derived from an EMBL/GenBank/DDBJ whole genome shotgun (WGS) entry which is preliminary data.</text>
</comment>
<organism evidence="3">
    <name type="scientific">Populus alba</name>
    <name type="common">White poplar</name>
    <dbReference type="NCBI Taxonomy" id="43335"/>
    <lineage>
        <taxon>Eukaryota</taxon>
        <taxon>Viridiplantae</taxon>
        <taxon>Streptophyta</taxon>
        <taxon>Embryophyta</taxon>
        <taxon>Tracheophyta</taxon>
        <taxon>Spermatophyta</taxon>
        <taxon>Magnoliopsida</taxon>
        <taxon>eudicotyledons</taxon>
        <taxon>Gunneridae</taxon>
        <taxon>Pentapetalae</taxon>
        <taxon>rosids</taxon>
        <taxon>fabids</taxon>
        <taxon>Malpighiales</taxon>
        <taxon>Salicaceae</taxon>
        <taxon>Saliceae</taxon>
        <taxon>Populus</taxon>
    </lineage>
</organism>
<evidence type="ECO:0000256" key="1">
    <source>
        <dbReference type="SAM" id="Coils"/>
    </source>
</evidence>
<dbReference type="Gene3D" id="2.40.70.10">
    <property type="entry name" value="Acid Proteases"/>
    <property type="match status" value="1"/>
</dbReference>
<name>A0A4U5NJP8_POPAL</name>
<dbReference type="Pfam" id="PF03732">
    <property type="entry name" value="Retrotrans_gag"/>
    <property type="match status" value="1"/>
</dbReference>
<gene>
    <name evidence="3" type="ORF">D5086_0000267190</name>
</gene>
<evidence type="ECO:0000313" key="3">
    <source>
        <dbReference type="EMBL" id="TKR83418.1"/>
    </source>
</evidence>
<evidence type="ECO:0000259" key="2">
    <source>
        <dbReference type="Pfam" id="PF03732"/>
    </source>
</evidence>
<dbReference type="AlphaFoldDB" id="A0A4U5NJP8"/>
<dbReference type="InterPro" id="IPR021109">
    <property type="entry name" value="Peptidase_aspartic_dom_sf"/>
</dbReference>
<protein>
    <recommendedName>
        <fullName evidence="2">Retrotransposon gag domain-containing protein</fullName>
    </recommendedName>
</protein>
<feature type="domain" description="Retrotransposon gag" evidence="2">
    <location>
        <begin position="110"/>
        <end position="192"/>
    </location>
</feature>
<dbReference type="CDD" id="cd00303">
    <property type="entry name" value="retropepsin_like"/>
    <property type="match status" value="1"/>
</dbReference>
<proteinExistence type="predicted"/>
<dbReference type="InterPro" id="IPR032567">
    <property type="entry name" value="RTL1-rel"/>
</dbReference>
<sequence>MAPETRTAEIKRLEDSIESAKREANTKYDQLVNLMQDQGEASHNRDKHSAYQLEPSFRPSYATEGRQSHYKVHRPKHLFPVFEGEDVHRWLYKCNQYFEIEDIEESDKLKLASYYLDGIALYWHQNFMRNINNQRVSWGEYVEALCYRFGGQKDPMEDLIDLKQVGTLETYIHDFDVLWNKAEEENAGEEVQAEDITPHISLNALEGTVGFHTMKVTGKTEKQTLHILVNSGSTHNFLNSSVASKLQIELTPITPITVQAANGGRMSCKSVCKGLKWRVQGVSFEADVFIMDLNNYDMVLGIQWLSLLGDILCNYKHLWMSFDWQGQRVLLRGENPIQFQSIKLEQLKGLLSNHQQLAEVHLCSLRILDEDAYTLD</sequence>
<dbReference type="InterPro" id="IPR005162">
    <property type="entry name" value="Retrotrans_gag_dom"/>
</dbReference>
<keyword evidence="1" id="KW-0175">Coiled coil</keyword>
<accession>A0A4U5NJP8</accession>
<dbReference type="PANTHER" id="PTHR15503:SF22">
    <property type="entry name" value="TRANSPOSON TY3-I GAG POLYPROTEIN"/>
    <property type="match status" value="1"/>
</dbReference>
<feature type="coiled-coil region" evidence="1">
    <location>
        <begin position="10"/>
        <end position="37"/>
    </location>
</feature>
<reference evidence="3" key="1">
    <citation type="submission" date="2018-10" db="EMBL/GenBank/DDBJ databases">
        <title>Population genomic analysis revealed the cold adaptation of white poplar.</title>
        <authorList>
            <person name="Liu Y.-J."/>
        </authorList>
    </citation>
    <scope>NUCLEOTIDE SEQUENCE [LARGE SCALE GENOMIC DNA]</scope>
    <source>
        <strain evidence="3">PAL-ZL1</strain>
    </source>
</reference>
<dbReference type="EMBL" id="RCHU01001023">
    <property type="protein sequence ID" value="TKR83418.1"/>
    <property type="molecule type" value="Genomic_DNA"/>
</dbReference>
<dbReference type="Pfam" id="PF08284">
    <property type="entry name" value="RVP_2"/>
    <property type="match status" value="1"/>
</dbReference>